<sequence length="146" mass="15577">MSDSNHPIEGMMDTTLQNIRQMVDINTIIGDPITAPDGTIIIPISKISYGFASGGSDFACKANPDKDFFGGGAGAGVSISPVAFLTISNGNVKMLQIDPYNSSTDRIVGMVPDIVDKVNEMINGKKKKKDEQAAAKQENTETQPQK</sequence>
<reference evidence="3" key="2">
    <citation type="journal article" date="2021" name="Appl. Environ. Microbiol.">
        <title>Adaptability of a Caproate-Producing Bacterium Contributes to Its Dominance in an Anaerobic Fermentation System.</title>
        <authorList>
            <person name="Wang H."/>
            <person name="Gu Y."/>
            <person name="Zhou W."/>
            <person name="Zhao D."/>
            <person name="Qiao Z."/>
            <person name="Zheng J."/>
            <person name="Gao J."/>
            <person name="Chen X."/>
            <person name="Ren C."/>
            <person name="Xu Y."/>
        </authorList>
    </citation>
    <scope>NUCLEOTIDE SEQUENCE</scope>
    <source>
        <strain evidence="3">JNU-WLY1368</strain>
    </source>
</reference>
<evidence type="ECO:0000256" key="1">
    <source>
        <dbReference type="SAM" id="MobiDB-lite"/>
    </source>
</evidence>
<evidence type="ECO:0000313" key="4">
    <source>
        <dbReference type="Proteomes" id="UP000501316"/>
    </source>
</evidence>
<dbReference type="EMBL" id="CP046161">
    <property type="protein sequence ID" value="QKO30919.1"/>
    <property type="molecule type" value="Genomic_DNA"/>
</dbReference>
<dbReference type="PANTHER" id="PTHR39162:SF1">
    <property type="entry name" value="SPORULATION PROTEIN YTFJ"/>
    <property type="match status" value="1"/>
</dbReference>
<evidence type="ECO:0000313" key="3">
    <source>
        <dbReference type="EMBL" id="QKO30919.1"/>
    </source>
</evidence>
<dbReference type="Proteomes" id="UP000501316">
    <property type="component" value="Chromosome"/>
</dbReference>
<organism evidence="2 4">
    <name type="scientific">Caproicibacterium lactatifermentans</name>
    <dbReference type="NCBI Taxonomy" id="2666138"/>
    <lineage>
        <taxon>Bacteria</taxon>
        <taxon>Bacillati</taxon>
        <taxon>Bacillota</taxon>
        <taxon>Clostridia</taxon>
        <taxon>Eubacteriales</taxon>
        <taxon>Oscillospiraceae</taxon>
        <taxon>Caproicibacterium</taxon>
    </lineage>
</organism>
<dbReference type="EMBL" id="CP046051">
    <property type="protein sequence ID" value="QKN24010.1"/>
    <property type="molecule type" value="Genomic_DNA"/>
</dbReference>
<proteinExistence type="predicted"/>
<feature type="region of interest" description="Disordered" evidence="1">
    <location>
        <begin position="123"/>
        <end position="146"/>
    </location>
</feature>
<evidence type="ECO:0000313" key="2">
    <source>
        <dbReference type="EMBL" id="QKN24010.1"/>
    </source>
</evidence>
<dbReference type="InterPro" id="IPR014229">
    <property type="entry name" value="Spore_YtfJ"/>
</dbReference>
<dbReference type="PIRSF" id="PIRSF021377">
    <property type="entry name" value="YtfJ"/>
    <property type="match status" value="1"/>
</dbReference>
<dbReference type="RefSeq" id="WP_086035661.1">
    <property type="nucleotide sequence ID" value="NZ_CP046051.1"/>
</dbReference>
<dbReference type="Pfam" id="PF09579">
    <property type="entry name" value="Spore_YtfJ"/>
    <property type="match status" value="1"/>
</dbReference>
<gene>
    <name evidence="2" type="primary">ytfJ</name>
    <name evidence="2" type="ORF">GJQ69_05645</name>
    <name evidence="3" type="ORF">GKP14_07895</name>
</gene>
<reference evidence="3" key="3">
    <citation type="journal article" date="2022" name="Int. J. Syst. Evol. Microbiol.">
        <title>Caproicibacterium lactatifermentans sp. nov., isolated from pit clay used for the production of Chinese strong aroma-type liquor.</title>
        <authorList>
            <person name="Wang H."/>
            <person name="Gu Y."/>
            <person name="Zhao D."/>
            <person name="Qiao Z."/>
            <person name="Zheng J."/>
            <person name="Gao J."/>
            <person name="Ren C."/>
            <person name="Xu Y."/>
        </authorList>
    </citation>
    <scope>NUCLEOTIDE SEQUENCE</scope>
    <source>
        <strain evidence="3">JNU-WLY1368</strain>
    </source>
</reference>
<reference evidence="4 5" key="1">
    <citation type="submission" date="2019-11" db="EMBL/GenBank/DDBJ databases">
        <authorList>
            <person name="Ren C."/>
            <person name="Wang H."/>
            <person name="Xu Y."/>
        </authorList>
    </citation>
    <scope>NUCLEOTIDE SEQUENCE [LARGE SCALE GENOMIC DNA]</scope>
    <source>
        <strain evidence="5">JNU-WLY1368</strain>
        <strain evidence="2 4">LBM 19010</strain>
    </source>
</reference>
<keyword evidence="5" id="KW-1185">Reference proteome</keyword>
<evidence type="ECO:0000313" key="5">
    <source>
        <dbReference type="Proteomes" id="UP000509623"/>
    </source>
</evidence>
<protein>
    <submittedName>
        <fullName evidence="2">Sporulation protein YtfJ</fullName>
    </submittedName>
</protein>
<dbReference type="PANTHER" id="PTHR39162">
    <property type="entry name" value="GLL3345 PROTEIN"/>
    <property type="match status" value="1"/>
</dbReference>
<dbReference type="KEGG" id="clf:GJQ69_05645"/>
<dbReference type="NCBIfam" id="TIGR02874">
    <property type="entry name" value="spore_ytfJ"/>
    <property type="match status" value="1"/>
</dbReference>
<dbReference type="AlphaFoldDB" id="A0A859DQD2"/>
<dbReference type="Proteomes" id="UP000509623">
    <property type="component" value="Chromosome"/>
</dbReference>
<accession>A0A859DQD2</accession>
<name>A0A859DQD2_9FIRM</name>